<sequence>MQREMAKVVTGLESLALDPRPLKGLRIGLLCHQASIDSRLRQAKNILFELFGKDLKCLFSPQHGLYADKQDNMVESEDMIDEDLGIPVFSLYGKRRKPSTDSLSNIDCLIIDLQDVGTRVYTYIWTMCLCMKEAAKAGIKVVVLDRPNPLGGERVEGNLLSPDFFSFVGMAQIPMRHGMTIGEIALYLRREFGLDLDLKVIKMAGWNRRMYFDETGLPWVWPSPNMPTLDTALVYPGQVLLEGTNLSEGRGTTRPFEVFGAPYLDIKVISREMEGSDLKGFYLRPQYFEPTFHKWHGETCKGVQIHVIDRYKFEPYLFTLTLLSVVMRHFKDDFSYKLPPYEYEFERLPMDLLIGKQEIRMLVEDGMDSTGLREVLRRDQEAFCEMRQAYLLY</sequence>
<accession>A0A1B9F8H2</accession>
<dbReference type="PANTHER" id="PTHR42915:SF1">
    <property type="entry name" value="PEPTIDOGLYCAN BETA-N-ACETYLMURAMIDASE NAMZ"/>
    <property type="match status" value="1"/>
</dbReference>
<keyword evidence="4" id="KW-1185">Reference proteome</keyword>
<feature type="domain" description="Peptidoglycan beta-N-acetylmuramidase NamZ C-terminal" evidence="2">
    <location>
        <begin position="233"/>
        <end position="393"/>
    </location>
</feature>
<reference evidence="3 4" key="1">
    <citation type="submission" date="2016-06" db="EMBL/GenBank/DDBJ databases">
        <title>Respiratory ammonification of nitrate coupled to the oxidation of elemental sulfur in deep-sea autotrophic thermophilic bacteria.</title>
        <authorList>
            <person name="Slobodkina G.B."/>
            <person name="Mardanov A.V."/>
            <person name="Ravin N.V."/>
            <person name="Frolova A.A."/>
            <person name="Viryasiv M.B."/>
            <person name="Chernyh N.A."/>
            <person name="Bonch-Osmolovskaya E.A."/>
            <person name="Slobodkin A.I."/>
        </authorList>
    </citation>
    <scope>NUCLEOTIDE SEQUENCE [LARGE SCALE GENOMIC DNA]</scope>
    <source>
        <strain evidence="3 4">S69</strain>
    </source>
</reference>
<evidence type="ECO:0008006" key="5">
    <source>
        <dbReference type="Google" id="ProtNLM"/>
    </source>
</evidence>
<dbReference type="InterPro" id="IPR008302">
    <property type="entry name" value="NamZ"/>
</dbReference>
<dbReference type="SUPFAM" id="SSF51905">
    <property type="entry name" value="FAD/NAD(P)-binding domain"/>
    <property type="match status" value="1"/>
</dbReference>
<dbReference type="Gene3D" id="3.40.50.12170">
    <property type="entry name" value="Uncharacterised protein PF07075, DUF1343"/>
    <property type="match status" value="1"/>
</dbReference>
<dbReference type="InterPro" id="IPR036188">
    <property type="entry name" value="FAD/NAD-bd_sf"/>
</dbReference>
<dbReference type="Pfam" id="PF07075">
    <property type="entry name" value="NamZ_N"/>
    <property type="match status" value="1"/>
</dbReference>
<gene>
    <name evidence="3" type="ORF">DBT_0055</name>
</gene>
<comment type="caution">
    <text evidence="3">The sequence shown here is derived from an EMBL/GenBank/DDBJ whole genome shotgun (WGS) entry which is preliminary data.</text>
</comment>
<dbReference type="STRING" id="1156395.DBT_0055"/>
<dbReference type="GO" id="GO:0033922">
    <property type="term" value="F:peptidoglycan beta-N-acetylmuramidase activity"/>
    <property type="evidence" value="ECO:0007669"/>
    <property type="project" value="InterPro"/>
</dbReference>
<evidence type="ECO:0000313" key="4">
    <source>
        <dbReference type="Proteomes" id="UP000093080"/>
    </source>
</evidence>
<protein>
    <recommendedName>
        <fullName evidence="5">DUF1343 domain-containing protein</fullName>
    </recommendedName>
</protein>
<dbReference type="Proteomes" id="UP000093080">
    <property type="component" value="Unassembled WGS sequence"/>
</dbReference>
<dbReference type="Gene3D" id="3.90.1150.140">
    <property type="match status" value="1"/>
</dbReference>
<evidence type="ECO:0000259" key="1">
    <source>
        <dbReference type="Pfam" id="PF07075"/>
    </source>
</evidence>
<evidence type="ECO:0000313" key="3">
    <source>
        <dbReference type="EMBL" id="OCC16238.1"/>
    </source>
</evidence>
<organism evidence="3 4">
    <name type="scientific">Dissulfuribacter thermophilus</name>
    <dbReference type="NCBI Taxonomy" id="1156395"/>
    <lineage>
        <taxon>Bacteria</taxon>
        <taxon>Pseudomonadati</taxon>
        <taxon>Thermodesulfobacteriota</taxon>
        <taxon>Dissulfuribacteria</taxon>
        <taxon>Dissulfuribacterales</taxon>
        <taxon>Dissulfuribacteraceae</taxon>
        <taxon>Dissulfuribacter</taxon>
    </lineage>
</organism>
<feature type="domain" description="Peptidoglycan beta-N-acetylmuramidase NamZ N-terminal" evidence="1">
    <location>
        <begin position="27"/>
        <end position="229"/>
    </location>
</feature>
<dbReference type="InterPro" id="IPR048503">
    <property type="entry name" value="NamZ_C"/>
</dbReference>
<proteinExistence type="predicted"/>
<dbReference type="PIRSF" id="PIRSF016719">
    <property type="entry name" value="UCP016719"/>
    <property type="match status" value="1"/>
</dbReference>
<dbReference type="AlphaFoldDB" id="A0A1B9F8H2"/>
<dbReference type="EMBL" id="MAGO01000001">
    <property type="protein sequence ID" value="OCC16238.1"/>
    <property type="molecule type" value="Genomic_DNA"/>
</dbReference>
<evidence type="ECO:0000259" key="2">
    <source>
        <dbReference type="Pfam" id="PF20732"/>
    </source>
</evidence>
<dbReference type="InterPro" id="IPR048502">
    <property type="entry name" value="NamZ_N"/>
</dbReference>
<dbReference type="Pfam" id="PF20732">
    <property type="entry name" value="NamZ_C"/>
    <property type="match status" value="1"/>
</dbReference>
<dbReference type="PANTHER" id="PTHR42915">
    <property type="entry name" value="HYPOTHETICAL 460 KDA PROTEIN IN FEUA-SIGW INTERGENIC REGION [PRECURSOR]"/>
    <property type="match status" value="1"/>
</dbReference>
<dbReference type="PATRIC" id="fig|1156395.6.peg.54"/>
<name>A0A1B9F8H2_9BACT</name>